<sequence length="32" mass="3499">MLTLIDSYISKLDEYSSSSALGIGFKSQFILA</sequence>
<proteinExistence type="predicted"/>
<dbReference type="Proteomes" id="UP000000547">
    <property type="component" value="Chromosome"/>
</dbReference>
<reference evidence="1" key="1">
    <citation type="journal article" date="2005" name="Proc. Natl. Acad. Sci. U.S.A.">
        <title>The psychrophilic lifestyle as revealed by the genome sequence of Colwellia psychrerythraea 34H through genomic and proteomic analyses.</title>
        <authorList>
            <person name="Methe B.A."/>
            <person name="Nelson K.E."/>
            <person name="Deming J.W."/>
            <person name="Momen B."/>
            <person name="Melamud E."/>
            <person name="Zhang X."/>
            <person name="Moult J."/>
            <person name="Madupu R."/>
            <person name="Nelson W.C."/>
            <person name="Dodson R.J."/>
            <person name="Brinkac L.M."/>
            <person name="Daugherty S.C."/>
            <person name="Durkin A.S."/>
            <person name="DeBoy R.T."/>
            <person name="Kolonay J.F."/>
            <person name="Sullivan S.A."/>
            <person name="Zhou L."/>
            <person name="Davidsen T.M."/>
            <person name="Wu M."/>
            <person name="Huston A.L."/>
            <person name="Lewis M."/>
            <person name="Weaver B."/>
            <person name="Weidman J.F."/>
            <person name="Khouri H."/>
            <person name="Utterback T.R."/>
            <person name="Feldblyum T.V."/>
            <person name="Fraser C.M."/>
        </authorList>
    </citation>
    <scope>NUCLEOTIDE SEQUENCE [LARGE SCALE GENOMIC DNA]</scope>
    <source>
        <strain evidence="1">34H</strain>
    </source>
</reference>
<gene>
    <name evidence="1" type="ordered locus">CPS_0672</name>
</gene>
<evidence type="ECO:0000313" key="2">
    <source>
        <dbReference type="Proteomes" id="UP000000547"/>
    </source>
</evidence>
<dbReference type="HOGENOM" id="CLU_3388879_0_0_6"/>
<dbReference type="STRING" id="167879.CPS_0672"/>
<evidence type="ECO:0000313" key="1">
    <source>
        <dbReference type="EMBL" id="AAZ26072.1"/>
    </source>
</evidence>
<dbReference type="KEGG" id="cps:CPS_0672"/>
<dbReference type="EMBL" id="CP000083">
    <property type="protein sequence ID" value="AAZ26072.1"/>
    <property type="molecule type" value="Genomic_DNA"/>
</dbReference>
<accession>Q488U2</accession>
<organism evidence="1 2">
    <name type="scientific">Colwellia psychrerythraea (strain 34H / ATCC BAA-681)</name>
    <name type="common">Vibrio psychroerythus</name>
    <dbReference type="NCBI Taxonomy" id="167879"/>
    <lineage>
        <taxon>Bacteria</taxon>
        <taxon>Pseudomonadati</taxon>
        <taxon>Pseudomonadota</taxon>
        <taxon>Gammaproteobacteria</taxon>
        <taxon>Alteromonadales</taxon>
        <taxon>Colwelliaceae</taxon>
        <taxon>Colwellia</taxon>
    </lineage>
</organism>
<protein>
    <submittedName>
        <fullName evidence="1">Uncharacterized protein</fullName>
    </submittedName>
</protein>
<name>Q488U2_COLP3</name>
<dbReference type="AlphaFoldDB" id="Q488U2"/>